<dbReference type="EMBL" id="JAEVFJ010000007">
    <property type="protein sequence ID" value="KAH8103441.1"/>
    <property type="molecule type" value="Genomic_DNA"/>
</dbReference>
<feature type="domain" description="DUF6533" evidence="2">
    <location>
        <begin position="90"/>
        <end position="128"/>
    </location>
</feature>
<reference evidence="3" key="1">
    <citation type="journal article" date="2021" name="New Phytol.">
        <title>Evolutionary innovations through gain and loss of genes in the ectomycorrhizal Boletales.</title>
        <authorList>
            <person name="Wu G."/>
            <person name="Miyauchi S."/>
            <person name="Morin E."/>
            <person name="Kuo A."/>
            <person name="Drula E."/>
            <person name="Varga T."/>
            <person name="Kohler A."/>
            <person name="Feng B."/>
            <person name="Cao Y."/>
            <person name="Lipzen A."/>
            <person name="Daum C."/>
            <person name="Hundley H."/>
            <person name="Pangilinan J."/>
            <person name="Johnson J."/>
            <person name="Barry K."/>
            <person name="LaButti K."/>
            <person name="Ng V."/>
            <person name="Ahrendt S."/>
            <person name="Min B."/>
            <person name="Choi I.G."/>
            <person name="Park H."/>
            <person name="Plett J.M."/>
            <person name="Magnuson J."/>
            <person name="Spatafora J.W."/>
            <person name="Nagy L.G."/>
            <person name="Henrissat B."/>
            <person name="Grigoriev I.V."/>
            <person name="Yang Z.L."/>
            <person name="Xu J."/>
            <person name="Martin F.M."/>
        </authorList>
    </citation>
    <scope>NUCLEOTIDE SEQUENCE</scope>
    <source>
        <strain evidence="3">KKN 215</strain>
    </source>
</reference>
<dbReference type="AlphaFoldDB" id="A0A8K0XS54"/>
<evidence type="ECO:0000313" key="3">
    <source>
        <dbReference type="EMBL" id="KAH8103441.1"/>
    </source>
</evidence>
<dbReference type="InterPro" id="IPR045340">
    <property type="entry name" value="DUF6533"/>
</dbReference>
<name>A0A8K0XS54_9AGAR</name>
<keyword evidence="1" id="KW-0472">Membrane</keyword>
<protein>
    <recommendedName>
        <fullName evidence="2">DUF6533 domain-containing protein</fullName>
    </recommendedName>
</protein>
<gene>
    <name evidence="3" type="ORF">BXZ70DRAFT_730264</name>
</gene>
<comment type="caution">
    <text evidence="3">The sequence shown here is derived from an EMBL/GenBank/DDBJ whole genome shotgun (WGS) entry which is preliminary data.</text>
</comment>
<dbReference type="Pfam" id="PF20151">
    <property type="entry name" value="DUF6533"/>
    <property type="match status" value="1"/>
</dbReference>
<feature type="transmembrane region" description="Helical" evidence="1">
    <location>
        <begin position="115"/>
        <end position="137"/>
    </location>
</feature>
<dbReference type="OrthoDB" id="3242409at2759"/>
<evidence type="ECO:0000313" key="4">
    <source>
        <dbReference type="Proteomes" id="UP000813824"/>
    </source>
</evidence>
<sequence length="146" mass="16755">MMDTLDTASGVTSYRPHQRRSSAFAIPSNCICFLRLIAVNCSRICIPCTGLDMVFIPSSLSWIPLVHNLLVFEEASSHVERLYPFDIQWSSIALIWYDYTLTFPMEVKYIWQRKFGVPTALYILCRYALVANILYLLDIAGKLGHR</sequence>
<keyword evidence="1" id="KW-1133">Transmembrane helix</keyword>
<accession>A0A8K0XS54</accession>
<keyword evidence="4" id="KW-1185">Reference proteome</keyword>
<evidence type="ECO:0000256" key="1">
    <source>
        <dbReference type="SAM" id="Phobius"/>
    </source>
</evidence>
<dbReference type="Proteomes" id="UP000813824">
    <property type="component" value="Unassembled WGS sequence"/>
</dbReference>
<evidence type="ECO:0000259" key="2">
    <source>
        <dbReference type="Pfam" id="PF20151"/>
    </source>
</evidence>
<keyword evidence="1" id="KW-0812">Transmembrane</keyword>
<organism evidence="3 4">
    <name type="scientific">Cristinia sonorae</name>
    <dbReference type="NCBI Taxonomy" id="1940300"/>
    <lineage>
        <taxon>Eukaryota</taxon>
        <taxon>Fungi</taxon>
        <taxon>Dikarya</taxon>
        <taxon>Basidiomycota</taxon>
        <taxon>Agaricomycotina</taxon>
        <taxon>Agaricomycetes</taxon>
        <taxon>Agaricomycetidae</taxon>
        <taxon>Agaricales</taxon>
        <taxon>Pleurotineae</taxon>
        <taxon>Stephanosporaceae</taxon>
        <taxon>Cristinia</taxon>
    </lineage>
</organism>
<proteinExistence type="predicted"/>